<organism evidence="2 3">
    <name type="scientific">Rhodofomes roseus</name>
    <dbReference type="NCBI Taxonomy" id="34475"/>
    <lineage>
        <taxon>Eukaryota</taxon>
        <taxon>Fungi</taxon>
        <taxon>Dikarya</taxon>
        <taxon>Basidiomycota</taxon>
        <taxon>Agaricomycotina</taxon>
        <taxon>Agaricomycetes</taxon>
        <taxon>Polyporales</taxon>
        <taxon>Rhodofomes</taxon>
    </lineage>
</organism>
<dbReference type="AlphaFoldDB" id="A0A4Y9Z4R8"/>
<name>A0A4Y9Z4R8_9APHY</name>
<keyword evidence="1" id="KW-0812">Transmembrane</keyword>
<evidence type="ECO:0000256" key="1">
    <source>
        <dbReference type="SAM" id="Phobius"/>
    </source>
</evidence>
<proteinExistence type="predicted"/>
<gene>
    <name evidence="2" type="ORF">EVJ58_g389</name>
</gene>
<dbReference type="Proteomes" id="UP000298390">
    <property type="component" value="Unassembled WGS sequence"/>
</dbReference>
<evidence type="ECO:0008006" key="4">
    <source>
        <dbReference type="Google" id="ProtNLM"/>
    </source>
</evidence>
<evidence type="ECO:0000313" key="2">
    <source>
        <dbReference type="EMBL" id="TFY69474.1"/>
    </source>
</evidence>
<evidence type="ECO:0000313" key="3">
    <source>
        <dbReference type="Proteomes" id="UP000298390"/>
    </source>
</evidence>
<dbReference type="STRING" id="34475.A0A4Y9Z4R8"/>
<keyword evidence="1" id="KW-1133">Transmembrane helix</keyword>
<comment type="caution">
    <text evidence="2">The sequence shown here is derived from an EMBL/GenBank/DDBJ whole genome shotgun (WGS) entry which is preliminary data.</text>
</comment>
<reference evidence="2 3" key="1">
    <citation type="submission" date="2019-01" db="EMBL/GenBank/DDBJ databases">
        <title>Genome sequencing of the rare red list fungi Fomitopsis rosea.</title>
        <authorList>
            <person name="Buettner E."/>
            <person name="Kellner H."/>
        </authorList>
    </citation>
    <scope>NUCLEOTIDE SEQUENCE [LARGE SCALE GENOMIC DNA]</scope>
    <source>
        <strain evidence="2 3">DSM 105464</strain>
    </source>
</reference>
<feature type="transmembrane region" description="Helical" evidence="1">
    <location>
        <begin position="132"/>
        <end position="149"/>
    </location>
</feature>
<dbReference type="EMBL" id="SEKV01000009">
    <property type="protein sequence ID" value="TFY69474.1"/>
    <property type="molecule type" value="Genomic_DNA"/>
</dbReference>
<protein>
    <recommendedName>
        <fullName evidence="4">Transmembrane protein</fullName>
    </recommendedName>
</protein>
<sequence length="231" mass="25525">MRRSGAPPRLHRLPQRLDYTLIPAPLGELRDMFTLYLLLTSEAASSSVSVDLAKPLVDEKSPLPAIIVTPSSPSHDGDFAIAFLMPPPKPSTWQRMVDSLPTIPRLPSQIQLPPSPKPEYERVGSCKTRARATVLLLLLLFIMVCHVVMHEIAKDRPRMEFSMVHDTELGMHDHMHDHMATAGASVDTPAMDTTSPAFGGWFDLNALWAPTVGDSKRTPDFVVIEEGTEAQ</sequence>
<keyword evidence="1" id="KW-0472">Membrane</keyword>
<accession>A0A4Y9Z4R8</accession>